<reference evidence="1 2" key="1">
    <citation type="submission" date="2019-01" db="EMBL/GenBank/DDBJ databases">
        <authorList>
            <person name="Sayadi A."/>
        </authorList>
    </citation>
    <scope>NUCLEOTIDE SEQUENCE [LARGE SCALE GENOMIC DNA]</scope>
</reference>
<dbReference type="EMBL" id="CAACVG010009404">
    <property type="protein sequence ID" value="VEN53175.1"/>
    <property type="molecule type" value="Genomic_DNA"/>
</dbReference>
<dbReference type="AlphaFoldDB" id="A0A653CZ21"/>
<accession>A0A653CZ21</accession>
<gene>
    <name evidence="1" type="ORF">CALMAC_LOCUS13063</name>
</gene>
<evidence type="ECO:0000313" key="2">
    <source>
        <dbReference type="Proteomes" id="UP000410492"/>
    </source>
</evidence>
<dbReference type="Proteomes" id="UP000410492">
    <property type="component" value="Unassembled WGS sequence"/>
</dbReference>
<keyword evidence="2" id="KW-1185">Reference proteome</keyword>
<protein>
    <submittedName>
        <fullName evidence="1">Uncharacterized protein</fullName>
    </submittedName>
</protein>
<organism evidence="1 2">
    <name type="scientific">Callosobruchus maculatus</name>
    <name type="common">Southern cowpea weevil</name>
    <name type="synonym">Pulse bruchid</name>
    <dbReference type="NCBI Taxonomy" id="64391"/>
    <lineage>
        <taxon>Eukaryota</taxon>
        <taxon>Metazoa</taxon>
        <taxon>Ecdysozoa</taxon>
        <taxon>Arthropoda</taxon>
        <taxon>Hexapoda</taxon>
        <taxon>Insecta</taxon>
        <taxon>Pterygota</taxon>
        <taxon>Neoptera</taxon>
        <taxon>Endopterygota</taxon>
        <taxon>Coleoptera</taxon>
        <taxon>Polyphaga</taxon>
        <taxon>Cucujiformia</taxon>
        <taxon>Chrysomeloidea</taxon>
        <taxon>Chrysomelidae</taxon>
        <taxon>Bruchinae</taxon>
        <taxon>Bruchini</taxon>
        <taxon>Callosobruchus</taxon>
    </lineage>
</organism>
<name>A0A653CZ21_CALMS</name>
<proteinExistence type="predicted"/>
<sequence length="110" mass="12976">MLTHAYWKNMKNIGLKQSVAYYYYKKEYMVLVMQSSEFSTELASPYLLSPGLKAPSQKGFLTDIAEYDDTMPPKRSREEILRRKREAEKTRMLKIKNNPIKLAEYKEKGE</sequence>
<evidence type="ECO:0000313" key="1">
    <source>
        <dbReference type="EMBL" id="VEN53175.1"/>
    </source>
</evidence>